<sequence>MARFQRMTAVDAEASPPSESKTFKAAWSDLVRGFFQHELWLQLGWQDIKQRYRRSVLGPLWITIATGVMAIALGLLYSVLFKIPVAEFLPHVTVGLIMWNFISGAMKEGSDIFIDNEGLIKQLPSALSVHCYRLVWKQTLFLAHNMVIWVILMLVFPRNLGWQVLLAFPALGLLVLNGVWVSMFFGIVATRYRDVSPLLEALTQLLFYVTPIVWTTQTLHEQGGAVSSRAKIAELNPLYHYMEVVRAPLIGAPVHAYNWVVVICCTVAGLLLALVAMRQWRFRVSYWV</sequence>
<feature type="transmembrane region" description="Helical" evidence="8">
    <location>
        <begin position="256"/>
        <end position="277"/>
    </location>
</feature>
<evidence type="ECO:0000313" key="11">
    <source>
        <dbReference type="Proteomes" id="UP000185478"/>
    </source>
</evidence>
<evidence type="ECO:0000256" key="6">
    <source>
        <dbReference type="ARBA" id="ARBA00022989"/>
    </source>
</evidence>
<name>A0A1L7CD96_9CORY</name>
<evidence type="ECO:0000256" key="5">
    <source>
        <dbReference type="ARBA" id="ARBA00022692"/>
    </source>
</evidence>
<proteinExistence type="inferred from homology"/>
<feature type="transmembrane region" description="Helical" evidence="8">
    <location>
        <begin position="195"/>
        <end position="214"/>
    </location>
</feature>
<keyword evidence="11" id="KW-1185">Reference proteome</keyword>
<gene>
    <name evidence="10" type="ORF">CAQU_00455</name>
</gene>
<evidence type="ECO:0000313" key="10">
    <source>
        <dbReference type="EMBL" id="APT83811.1"/>
    </source>
</evidence>
<feature type="transmembrane region" description="Helical" evidence="8">
    <location>
        <begin position="83"/>
        <end position="102"/>
    </location>
</feature>
<comment type="subcellular location">
    <subcellularLocation>
        <location evidence="1">Cell membrane</location>
        <topology evidence="1">Multi-pass membrane protein</topology>
    </subcellularLocation>
</comment>
<feature type="transmembrane region" description="Helical" evidence="8">
    <location>
        <begin position="162"/>
        <end position="188"/>
    </location>
</feature>
<keyword evidence="7 8" id="KW-0472">Membrane</keyword>
<dbReference type="GO" id="GO:0005886">
    <property type="term" value="C:plasma membrane"/>
    <property type="evidence" value="ECO:0007669"/>
    <property type="project" value="UniProtKB-SubCell"/>
</dbReference>
<dbReference type="Proteomes" id="UP000185478">
    <property type="component" value="Chromosome"/>
</dbReference>
<dbReference type="STRING" id="1431546.CAQU_00455"/>
<dbReference type="GO" id="GO:0140359">
    <property type="term" value="F:ABC-type transporter activity"/>
    <property type="evidence" value="ECO:0007669"/>
    <property type="project" value="InterPro"/>
</dbReference>
<protein>
    <submittedName>
        <fullName evidence="10">Sugar ABC transporter permease</fullName>
    </submittedName>
</protein>
<evidence type="ECO:0000259" key="9">
    <source>
        <dbReference type="Pfam" id="PF01061"/>
    </source>
</evidence>
<dbReference type="PANTHER" id="PTHR30413:SF10">
    <property type="entry name" value="CAPSULE POLYSACCHARIDE EXPORT INNER-MEMBRANE PROTEIN CTRC"/>
    <property type="match status" value="1"/>
</dbReference>
<keyword evidence="3" id="KW-0813">Transport</keyword>
<evidence type="ECO:0000256" key="7">
    <source>
        <dbReference type="ARBA" id="ARBA00023136"/>
    </source>
</evidence>
<feature type="domain" description="ABC-2 type transporter transmembrane" evidence="9">
    <location>
        <begin position="40"/>
        <end position="247"/>
    </location>
</feature>
<dbReference type="GO" id="GO:0015920">
    <property type="term" value="P:lipopolysaccharide transport"/>
    <property type="evidence" value="ECO:0007669"/>
    <property type="project" value="TreeGrafter"/>
</dbReference>
<dbReference type="AlphaFoldDB" id="A0A1L7CD96"/>
<keyword evidence="6 8" id="KW-1133">Transmembrane helix</keyword>
<keyword evidence="4" id="KW-1003">Cell membrane</keyword>
<evidence type="ECO:0000256" key="1">
    <source>
        <dbReference type="ARBA" id="ARBA00004651"/>
    </source>
</evidence>
<evidence type="ECO:0000256" key="3">
    <source>
        <dbReference type="ARBA" id="ARBA00022448"/>
    </source>
</evidence>
<dbReference type="Pfam" id="PF01061">
    <property type="entry name" value="ABC2_membrane"/>
    <property type="match status" value="1"/>
</dbReference>
<evidence type="ECO:0000256" key="2">
    <source>
        <dbReference type="ARBA" id="ARBA00007783"/>
    </source>
</evidence>
<dbReference type="KEGG" id="caqu:CAQU_00455"/>
<feature type="transmembrane region" description="Helical" evidence="8">
    <location>
        <begin position="139"/>
        <end position="156"/>
    </location>
</feature>
<accession>A0A1L7CD96</accession>
<feature type="transmembrane region" description="Helical" evidence="8">
    <location>
        <begin position="56"/>
        <end position="77"/>
    </location>
</feature>
<organism evidence="10 11">
    <name type="scientific">Corynebacterium aquilae DSM 44791</name>
    <dbReference type="NCBI Taxonomy" id="1431546"/>
    <lineage>
        <taxon>Bacteria</taxon>
        <taxon>Bacillati</taxon>
        <taxon>Actinomycetota</taxon>
        <taxon>Actinomycetes</taxon>
        <taxon>Mycobacteriales</taxon>
        <taxon>Corynebacteriaceae</taxon>
        <taxon>Corynebacterium</taxon>
    </lineage>
</organism>
<dbReference type="PANTHER" id="PTHR30413">
    <property type="entry name" value="INNER MEMBRANE TRANSPORT PERMEASE"/>
    <property type="match status" value="1"/>
</dbReference>
<comment type="similarity">
    <text evidence="2">Belongs to the ABC-2 integral membrane protein family.</text>
</comment>
<keyword evidence="5 8" id="KW-0812">Transmembrane</keyword>
<dbReference type="InterPro" id="IPR013525">
    <property type="entry name" value="ABC2_TM"/>
</dbReference>
<dbReference type="EMBL" id="CP009245">
    <property type="protein sequence ID" value="APT83811.1"/>
    <property type="molecule type" value="Genomic_DNA"/>
</dbReference>
<evidence type="ECO:0000256" key="8">
    <source>
        <dbReference type="SAM" id="Phobius"/>
    </source>
</evidence>
<evidence type="ECO:0000256" key="4">
    <source>
        <dbReference type="ARBA" id="ARBA00022475"/>
    </source>
</evidence>
<reference evidence="10 11" key="1">
    <citation type="submission" date="2014-08" db="EMBL/GenBank/DDBJ databases">
        <title>Complete genome sequence of Corynebacterium aquilae S-613T(T) (=DSM 44791(T)), isolated from the choana of a healthy golden eagle.</title>
        <authorList>
            <person name="Ruckert C."/>
            <person name="Albersmeier A."/>
            <person name="Winkler A."/>
            <person name="Kalinowski J."/>
        </authorList>
    </citation>
    <scope>NUCLEOTIDE SEQUENCE [LARGE SCALE GENOMIC DNA]</scope>
    <source>
        <strain evidence="10 11">S-613</strain>
    </source>
</reference>